<protein>
    <submittedName>
        <fullName evidence="2">Uncharacterized protein</fullName>
    </submittedName>
</protein>
<keyword evidence="1" id="KW-0472">Membrane</keyword>
<reference evidence="2 3" key="1">
    <citation type="submission" date="2022-06" db="EMBL/GenBank/DDBJ databases">
        <title>Halomicroarcula sp. a new haloarchaeum isolate from saline soil.</title>
        <authorList>
            <person name="Strakova D."/>
            <person name="Galisteo C."/>
            <person name="Sanchez-Porro C."/>
            <person name="Ventosa A."/>
        </authorList>
    </citation>
    <scope>NUCLEOTIDE SEQUENCE [LARGE SCALE GENOMIC DNA]</scope>
    <source>
        <strain evidence="2 3">S3CR25-11</strain>
    </source>
</reference>
<gene>
    <name evidence="2" type="ORF">NDI86_10860</name>
</gene>
<evidence type="ECO:0000313" key="3">
    <source>
        <dbReference type="Proteomes" id="UP001268864"/>
    </source>
</evidence>
<feature type="transmembrane region" description="Helical" evidence="1">
    <location>
        <begin position="21"/>
        <end position="41"/>
    </location>
</feature>
<dbReference type="Proteomes" id="UP001268864">
    <property type="component" value="Unassembled WGS sequence"/>
</dbReference>
<feature type="transmembrane region" description="Helical" evidence="1">
    <location>
        <begin position="47"/>
        <end position="65"/>
    </location>
</feature>
<dbReference type="EMBL" id="JAMQOS010000003">
    <property type="protein sequence ID" value="MDS0282625.1"/>
    <property type="molecule type" value="Genomic_DNA"/>
</dbReference>
<keyword evidence="1" id="KW-1133">Transmembrane helix</keyword>
<accession>A0ABU2FPE5</accession>
<comment type="caution">
    <text evidence="2">The sequence shown here is derived from an EMBL/GenBank/DDBJ whole genome shotgun (WGS) entry which is preliminary data.</text>
</comment>
<dbReference type="RefSeq" id="WP_310900455.1">
    <property type="nucleotide sequence ID" value="NZ_JAMQOS010000003.1"/>
</dbReference>
<evidence type="ECO:0000256" key="1">
    <source>
        <dbReference type="SAM" id="Phobius"/>
    </source>
</evidence>
<keyword evidence="3" id="KW-1185">Reference proteome</keyword>
<keyword evidence="1" id="KW-0812">Transmembrane</keyword>
<organism evidence="2 3">
    <name type="scientific">Haloarcula onubensis</name>
    <dbReference type="NCBI Taxonomy" id="2950539"/>
    <lineage>
        <taxon>Archaea</taxon>
        <taxon>Methanobacteriati</taxon>
        <taxon>Methanobacteriota</taxon>
        <taxon>Stenosarchaea group</taxon>
        <taxon>Halobacteria</taxon>
        <taxon>Halobacteriales</taxon>
        <taxon>Haloarculaceae</taxon>
        <taxon>Haloarcula</taxon>
    </lineage>
</organism>
<proteinExistence type="predicted"/>
<sequence length="66" mass="7219">MRPRQLPLVGHVRDAGADDGVFDTLLLVGPLVVVVVALVHRNAFTEALVLAYLTAFVGYILYRGLR</sequence>
<evidence type="ECO:0000313" key="2">
    <source>
        <dbReference type="EMBL" id="MDS0282625.1"/>
    </source>
</evidence>
<name>A0ABU2FPE5_9EURY</name>